<keyword evidence="2" id="KW-0732">Signal</keyword>
<keyword evidence="1" id="KW-0719">Serine esterase</keyword>
<reference evidence="5" key="2">
    <citation type="journal article" date="2021" name="PeerJ">
        <title>Extensive microbial diversity within the chicken gut microbiome revealed by metagenomics and culture.</title>
        <authorList>
            <person name="Gilroy R."/>
            <person name="Ravi A."/>
            <person name="Getino M."/>
            <person name="Pursley I."/>
            <person name="Horton D.L."/>
            <person name="Alikhan N.F."/>
            <person name="Baker D."/>
            <person name="Gharbi K."/>
            <person name="Hall N."/>
            <person name="Watson M."/>
            <person name="Adriaenssens E.M."/>
            <person name="Foster-Nyarko E."/>
            <person name="Jarju S."/>
            <person name="Secka A."/>
            <person name="Antonio M."/>
            <person name="Oren A."/>
            <person name="Chaudhuri R.R."/>
            <person name="La Ragione R."/>
            <person name="Hildebrand F."/>
            <person name="Pallen M.J."/>
        </authorList>
    </citation>
    <scope>NUCLEOTIDE SEQUENCE</scope>
    <source>
        <strain evidence="5">14700</strain>
    </source>
</reference>
<reference evidence="5" key="1">
    <citation type="submission" date="2020-10" db="EMBL/GenBank/DDBJ databases">
        <authorList>
            <person name="Gilroy R."/>
        </authorList>
    </citation>
    <scope>NUCLEOTIDE SEQUENCE</scope>
    <source>
        <strain evidence="5">14700</strain>
    </source>
</reference>
<evidence type="ECO:0000256" key="3">
    <source>
        <dbReference type="ARBA" id="ARBA00022801"/>
    </source>
</evidence>
<comment type="caution">
    <text evidence="5">The sequence shown here is derived from an EMBL/GenBank/DDBJ whole genome shotgun (WGS) entry which is preliminary data.</text>
</comment>
<dbReference type="AlphaFoldDB" id="A0A9D9I9J7"/>
<proteinExistence type="predicted"/>
<sequence length="309" mass="34347">MTAFDTLKSIEYGSFSPSLAFAGIDVVNTDYSYAAGKAVMYHYRLKLSGDDGRWSFPALFCRPKGNGPFPAVVNIGFERNVPNKYLPLEEIIDNGFAIAYFCYEDVISDSASFEDGIGELIHFDDNRPGKIAIWAWAASRVLDSLRSFTDCSFSSYSVLGHSRLGKTALLAGAEDSRFSCVVSNDSGCSGAALFRGKKGERIEDITRSFPYWFAPGFCDYSGKDDELPFDQDVLLLQIVPRNLLIMSAEEDSWADPDAETRAFESVSGAFEKAGALAEYNVRDGRHYLSRQDWGKAMRFIRKSESLIDK</sequence>
<evidence type="ECO:0000259" key="4">
    <source>
        <dbReference type="Pfam" id="PF22244"/>
    </source>
</evidence>
<evidence type="ECO:0000313" key="6">
    <source>
        <dbReference type="Proteomes" id="UP000810292"/>
    </source>
</evidence>
<dbReference type="Proteomes" id="UP000810292">
    <property type="component" value="Unassembled WGS sequence"/>
</dbReference>
<organism evidence="5 6">
    <name type="scientific">Candidatus Ornithospirochaeta stercoravium</name>
    <dbReference type="NCBI Taxonomy" id="2840897"/>
    <lineage>
        <taxon>Bacteria</taxon>
        <taxon>Pseudomonadati</taxon>
        <taxon>Spirochaetota</taxon>
        <taxon>Spirochaetia</taxon>
        <taxon>Spirochaetales</taxon>
        <taxon>Spirochaetaceae</taxon>
        <taxon>Spirochaetaceae incertae sedis</taxon>
        <taxon>Candidatus Ornithospirochaeta</taxon>
    </lineage>
</organism>
<gene>
    <name evidence="5" type="ORF">IAA72_00460</name>
</gene>
<evidence type="ECO:0000313" key="5">
    <source>
        <dbReference type="EMBL" id="MBO8468240.1"/>
    </source>
</evidence>
<dbReference type="Gene3D" id="3.40.50.1820">
    <property type="entry name" value="alpha/beta hydrolase"/>
    <property type="match status" value="1"/>
</dbReference>
<dbReference type="InterPro" id="IPR029058">
    <property type="entry name" value="AB_hydrolase_fold"/>
</dbReference>
<protein>
    <recommendedName>
        <fullName evidence="4">4-O-methyl-glucuronoyl methylesterase-like domain-containing protein</fullName>
    </recommendedName>
</protein>
<feature type="domain" description="4-O-methyl-glucuronoyl methylesterase-like" evidence="4">
    <location>
        <begin position="53"/>
        <end position="271"/>
    </location>
</feature>
<dbReference type="EMBL" id="JADIMF010000006">
    <property type="protein sequence ID" value="MBO8468240.1"/>
    <property type="molecule type" value="Genomic_DNA"/>
</dbReference>
<evidence type="ECO:0000256" key="2">
    <source>
        <dbReference type="ARBA" id="ARBA00022729"/>
    </source>
</evidence>
<dbReference type="SUPFAM" id="SSF53474">
    <property type="entry name" value="alpha/beta-Hydrolases"/>
    <property type="match status" value="1"/>
</dbReference>
<name>A0A9D9I9J7_9SPIO</name>
<accession>A0A9D9I9J7</accession>
<keyword evidence="3" id="KW-0378">Hydrolase</keyword>
<evidence type="ECO:0000256" key="1">
    <source>
        <dbReference type="ARBA" id="ARBA00022487"/>
    </source>
</evidence>
<dbReference type="InterPro" id="IPR054579">
    <property type="entry name" value="GCE-like_dom"/>
</dbReference>
<dbReference type="Pfam" id="PF22244">
    <property type="entry name" value="GCE_fung"/>
    <property type="match status" value="1"/>
</dbReference>
<dbReference type="GO" id="GO:0052689">
    <property type="term" value="F:carboxylic ester hydrolase activity"/>
    <property type="evidence" value="ECO:0007669"/>
    <property type="project" value="UniProtKB-KW"/>
</dbReference>